<dbReference type="EMBL" id="HACG01031993">
    <property type="protein sequence ID" value="CEK78858.1"/>
    <property type="molecule type" value="Transcribed_RNA"/>
</dbReference>
<reference evidence="1" key="1">
    <citation type="submission" date="2014-12" db="EMBL/GenBank/DDBJ databases">
        <title>Insight into the proteome of Arion vulgaris.</title>
        <authorList>
            <person name="Aradska J."/>
            <person name="Bulat T."/>
            <person name="Smidak R."/>
            <person name="Sarate P."/>
            <person name="Gangsoo J."/>
            <person name="Sialana F."/>
            <person name="Bilban M."/>
            <person name="Lubec G."/>
        </authorList>
    </citation>
    <scope>NUCLEOTIDE SEQUENCE</scope>
    <source>
        <tissue evidence="1">Skin</tissue>
    </source>
</reference>
<accession>A0A0B7ADM6</accession>
<proteinExistence type="predicted"/>
<organism evidence="1">
    <name type="scientific">Arion vulgaris</name>
    <dbReference type="NCBI Taxonomy" id="1028688"/>
    <lineage>
        <taxon>Eukaryota</taxon>
        <taxon>Metazoa</taxon>
        <taxon>Spiralia</taxon>
        <taxon>Lophotrochozoa</taxon>
        <taxon>Mollusca</taxon>
        <taxon>Gastropoda</taxon>
        <taxon>Heterobranchia</taxon>
        <taxon>Euthyneura</taxon>
        <taxon>Panpulmonata</taxon>
        <taxon>Eupulmonata</taxon>
        <taxon>Stylommatophora</taxon>
        <taxon>Helicina</taxon>
        <taxon>Arionoidea</taxon>
        <taxon>Arionidae</taxon>
        <taxon>Arion</taxon>
    </lineage>
</organism>
<sequence>MATKNIVTTNKLITILSNKQVTNSCSQTNVTETSVFFDRTFFLQICHLQCVQDKSSPVKRFNLAYVYENEKV</sequence>
<name>A0A0B7ADM6_9EUPU</name>
<protein>
    <submittedName>
        <fullName evidence="1">Uncharacterized protein</fullName>
    </submittedName>
</protein>
<gene>
    <name evidence="1" type="primary">ORF112304</name>
</gene>
<evidence type="ECO:0000313" key="1">
    <source>
        <dbReference type="EMBL" id="CEK78858.1"/>
    </source>
</evidence>
<dbReference type="AlphaFoldDB" id="A0A0B7ADM6"/>